<dbReference type="GO" id="GO:0004622">
    <property type="term" value="F:phosphatidylcholine lysophospholipase activity"/>
    <property type="evidence" value="ECO:0007669"/>
    <property type="project" value="TreeGrafter"/>
</dbReference>
<dbReference type="Proteomes" id="UP000661691">
    <property type="component" value="Unassembled WGS sequence"/>
</dbReference>
<dbReference type="InterPro" id="IPR036514">
    <property type="entry name" value="SGNH_hydro_sf"/>
</dbReference>
<evidence type="ECO:0000313" key="3">
    <source>
        <dbReference type="Proteomes" id="UP000661691"/>
    </source>
</evidence>
<evidence type="ECO:0000313" key="2">
    <source>
        <dbReference type="EMBL" id="MBD1373206.1"/>
    </source>
</evidence>
<dbReference type="InterPro" id="IPR051532">
    <property type="entry name" value="Ester_Hydrolysis_Enzymes"/>
</dbReference>
<dbReference type="RefSeq" id="WP_191139867.1">
    <property type="nucleotide sequence ID" value="NZ_JACXAG020000004.1"/>
</dbReference>
<sequence length="238" mass="27164">MRGGIPIYYTALGDSITAGVGAAPGKSFPQLLSSHMSTYLNTTVNLFRVSRKGWQTPNLYFALRHLPNKRKIFSQSNLITLCIGGNDLALGFFKYRYFTKDPSTLDEILAEFLQSYTAIIRLVQHYTQTPLYLLNLYNPYPSDPIATHFVISYNQVIATTASHFSFPLVNLFTKFSHHEADYIHGYKDGHTHQMIPFLRSNPIHPNPKGHYVIAKEVWQTYRNKDGMTKQTNCDLYSS</sequence>
<dbReference type="SUPFAM" id="SSF52266">
    <property type="entry name" value="SGNH hydrolase"/>
    <property type="match status" value="1"/>
</dbReference>
<keyword evidence="2" id="KW-0378">Hydrolase</keyword>
<dbReference type="PANTHER" id="PTHR30383">
    <property type="entry name" value="THIOESTERASE 1/PROTEASE 1/LYSOPHOSPHOLIPASE L1"/>
    <property type="match status" value="1"/>
</dbReference>
<evidence type="ECO:0000259" key="1">
    <source>
        <dbReference type="Pfam" id="PF13472"/>
    </source>
</evidence>
<dbReference type="Gene3D" id="3.40.50.1110">
    <property type="entry name" value="SGNH hydrolase"/>
    <property type="match status" value="1"/>
</dbReference>
<dbReference type="CDD" id="cd00229">
    <property type="entry name" value="SGNH_hydrolase"/>
    <property type="match status" value="1"/>
</dbReference>
<proteinExistence type="predicted"/>
<dbReference type="EMBL" id="JACXAH010000020">
    <property type="protein sequence ID" value="MBD1373206.1"/>
    <property type="molecule type" value="Genomic_DNA"/>
</dbReference>
<reference evidence="2" key="1">
    <citation type="submission" date="2020-09" db="EMBL/GenBank/DDBJ databases">
        <title>A novel bacterium of genus Hazenella, isolated from South China Sea.</title>
        <authorList>
            <person name="Huang H."/>
            <person name="Mo K."/>
            <person name="Hu Y."/>
        </authorList>
    </citation>
    <scope>NUCLEOTIDE SEQUENCE</scope>
    <source>
        <strain evidence="2">IB182357</strain>
    </source>
</reference>
<gene>
    <name evidence="2" type="ORF">IC620_12695</name>
</gene>
<comment type="caution">
    <text evidence="2">The sequence shown here is derived from an EMBL/GenBank/DDBJ whole genome shotgun (WGS) entry which is preliminary data.</text>
</comment>
<dbReference type="Pfam" id="PF13472">
    <property type="entry name" value="Lipase_GDSL_2"/>
    <property type="match status" value="1"/>
</dbReference>
<feature type="domain" description="SGNH hydrolase-type esterase" evidence="1">
    <location>
        <begin position="11"/>
        <end position="210"/>
    </location>
</feature>
<organism evidence="2 3">
    <name type="scientific">Polycladospora coralii</name>
    <dbReference type="NCBI Taxonomy" id="2771432"/>
    <lineage>
        <taxon>Bacteria</taxon>
        <taxon>Bacillati</taxon>
        <taxon>Bacillota</taxon>
        <taxon>Bacilli</taxon>
        <taxon>Bacillales</taxon>
        <taxon>Thermoactinomycetaceae</taxon>
        <taxon>Polycladospora</taxon>
    </lineage>
</organism>
<dbReference type="InterPro" id="IPR013830">
    <property type="entry name" value="SGNH_hydro"/>
</dbReference>
<accession>A0A926NAD5</accession>
<dbReference type="AlphaFoldDB" id="A0A926NAD5"/>
<protein>
    <submittedName>
        <fullName evidence="2">SGNH/GDSL hydrolase family protein</fullName>
    </submittedName>
</protein>
<name>A0A926NAD5_9BACL</name>
<keyword evidence="3" id="KW-1185">Reference proteome</keyword>
<dbReference type="PANTHER" id="PTHR30383:SF5">
    <property type="entry name" value="SGNH HYDROLASE-TYPE ESTERASE DOMAIN-CONTAINING PROTEIN"/>
    <property type="match status" value="1"/>
</dbReference>